<dbReference type="SUPFAM" id="SSF56645">
    <property type="entry name" value="Acyl-CoA dehydrogenase NM domain-like"/>
    <property type="match status" value="1"/>
</dbReference>
<keyword evidence="2" id="KW-1185">Reference proteome</keyword>
<dbReference type="InterPro" id="IPR009100">
    <property type="entry name" value="AcylCoA_DH/oxidase_NM_dom_sf"/>
</dbReference>
<dbReference type="Proteomes" id="UP001560045">
    <property type="component" value="Unassembled WGS sequence"/>
</dbReference>
<dbReference type="RefSeq" id="WP_369205450.1">
    <property type="nucleotide sequence ID" value="NZ_JBFNXQ010000022.1"/>
</dbReference>
<name>A0ABV3XDD3_9ACTN</name>
<evidence type="ECO:0000313" key="1">
    <source>
        <dbReference type="EMBL" id="MEX5718517.1"/>
    </source>
</evidence>
<dbReference type="InterPro" id="IPR046373">
    <property type="entry name" value="Acyl-CoA_Oxase/DH_mid-dom_sf"/>
</dbReference>
<sequence length="341" mass="35353">MSTVDVGGVQERAAAGAEDVDVGRADVRPALRRLGAVGAFGAEGDDPTRALVSSVRLVREVAAVSLATAFSIWSQRMVLEYLRFCPPPESAATLVRQLRAGEVTGATALAPAVADPTGRGELPVSVQPDGDGWRLSGTVGWASNLFDDAVVVVPARAPDEGRLVVRFRRTDDGVTPTEPHRLLGLNGTGTAGLHLDGVLVAPGQVLSEDLTSFVAMCRPTKLLLQTSLAVGLADAALAASARHVAGVLRSEYDDVAGARDDVARRMDDLAADRVGVGPGGLARLRLAGLEVAADAVRLETAVTGAGGYRAGTATARRVREAAFLPVQAPTYAQLRREVAAS</sequence>
<protein>
    <recommendedName>
        <fullName evidence="3">Acyl-CoA dehydrogenase</fullName>
    </recommendedName>
</protein>
<dbReference type="PANTHER" id="PTHR43884">
    <property type="entry name" value="ACYL-COA DEHYDROGENASE"/>
    <property type="match status" value="1"/>
</dbReference>
<comment type="caution">
    <text evidence="1">The sequence shown here is derived from an EMBL/GenBank/DDBJ whole genome shotgun (WGS) entry which is preliminary data.</text>
</comment>
<dbReference type="Gene3D" id="1.10.540.10">
    <property type="entry name" value="Acyl-CoA dehydrogenase/oxidase, N-terminal domain"/>
    <property type="match status" value="1"/>
</dbReference>
<dbReference type="Gene3D" id="1.20.140.10">
    <property type="entry name" value="Butyryl-CoA Dehydrogenase, subunit A, domain 3"/>
    <property type="match status" value="1"/>
</dbReference>
<reference evidence="1 2" key="1">
    <citation type="submission" date="2024-06" db="EMBL/GenBank/DDBJ databases">
        <title>Draft genome sequence of Geodermatophilus badlandi, a novel member of the Geodermatophilaceae isolated from badland sedimentary rocks in the Red desert, Wyoming, USA.</title>
        <authorList>
            <person name="Ben Tekaya S."/>
            <person name="Nouioui I."/>
            <person name="Flores G.M."/>
            <person name="Shaal M.N."/>
            <person name="Bredoire F."/>
            <person name="Basile F."/>
            <person name="Van Diepen L."/>
            <person name="Ward N.L."/>
        </authorList>
    </citation>
    <scope>NUCLEOTIDE SEQUENCE [LARGE SCALE GENOMIC DNA]</scope>
    <source>
        <strain evidence="1 2">WL48A</strain>
    </source>
</reference>
<proteinExistence type="predicted"/>
<organism evidence="1 2">
    <name type="scientific">Geodermatophilus maliterrae</name>
    <dbReference type="NCBI Taxonomy" id="3162531"/>
    <lineage>
        <taxon>Bacteria</taxon>
        <taxon>Bacillati</taxon>
        <taxon>Actinomycetota</taxon>
        <taxon>Actinomycetes</taxon>
        <taxon>Geodermatophilales</taxon>
        <taxon>Geodermatophilaceae</taxon>
        <taxon>Geodermatophilus</taxon>
    </lineage>
</organism>
<dbReference type="EMBL" id="JBFNXQ010000022">
    <property type="protein sequence ID" value="MEX5718517.1"/>
    <property type="molecule type" value="Genomic_DNA"/>
</dbReference>
<dbReference type="InterPro" id="IPR037069">
    <property type="entry name" value="AcylCoA_DH/ox_N_sf"/>
</dbReference>
<evidence type="ECO:0008006" key="3">
    <source>
        <dbReference type="Google" id="ProtNLM"/>
    </source>
</evidence>
<accession>A0ABV3XDD3</accession>
<gene>
    <name evidence="1" type="ORF">ABQ292_09100</name>
</gene>
<dbReference type="Gene3D" id="2.40.110.10">
    <property type="entry name" value="Butyryl-CoA Dehydrogenase, subunit A, domain 2"/>
    <property type="match status" value="1"/>
</dbReference>
<dbReference type="PANTHER" id="PTHR43884:SF12">
    <property type="entry name" value="ISOVALERYL-COA DEHYDROGENASE, MITOCHONDRIAL-RELATED"/>
    <property type="match status" value="1"/>
</dbReference>
<evidence type="ECO:0000313" key="2">
    <source>
        <dbReference type="Proteomes" id="UP001560045"/>
    </source>
</evidence>